<reference evidence="2 3" key="1">
    <citation type="journal article" date="2019" name="PLoS ONE">
        <title>Comparative genome analysis indicates high evolutionary potential of pathogenicity genes in Colletotrichum tanaceti.</title>
        <authorList>
            <person name="Lelwala R.V."/>
            <person name="Korhonen P.K."/>
            <person name="Young N.D."/>
            <person name="Scott J.B."/>
            <person name="Ades P.A."/>
            <person name="Gasser R.B."/>
            <person name="Taylor P.W.J."/>
        </authorList>
    </citation>
    <scope>NUCLEOTIDE SEQUENCE [LARGE SCALE GENOMIC DNA]</scope>
    <source>
        <strain evidence="2">BRIP57314</strain>
    </source>
</reference>
<comment type="caution">
    <text evidence="2">The sequence shown here is derived from an EMBL/GenBank/DDBJ whole genome shotgun (WGS) entry which is preliminary data.</text>
</comment>
<name>A0A4U6X7B4_9PEZI</name>
<gene>
    <name evidence="2" type="ORF">CTA1_2527</name>
</gene>
<evidence type="ECO:0000256" key="1">
    <source>
        <dbReference type="SAM" id="MobiDB-lite"/>
    </source>
</evidence>
<dbReference type="AlphaFoldDB" id="A0A4U6X7B4"/>
<feature type="region of interest" description="Disordered" evidence="1">
    <location>
        <begin position="1"/>
        <end position="52"/>
    </location>
</feature>
<evidence type="ECO:0000313" key="3">
    <source>
        <dbReference type="Proteomes" id="UP000310108"/>
    </source>
</evidence>
<accession>A0A4U6X7B4</accession>
<protein>
    <submittedName>
        <fullName evidence="2">Uncharacterized protein</fullName>
    </submittedName>
</protein>
<evidence type="ECO:0000313" key="2">
    <source>
        <dbReference type="EMBL" id="TKW51014.1"/>
    </source>
</evidence>
<keyword evidence="3" id="KW-1185">Reference proteome</keyword>
<proteinExistence type="predicted"/>
<sequence length="171" mass="18268">MASAYQEPHTMTNTPRSPSTKSQASLRDTGFPEPFNGERNTTLPHPDANLSPNAVISQEDISGSRVLARTRRSFLHKHKRTISHGVITPQMAALYSSSEALADAEASAMLDIDAPSNASQFSLPAAAAGGRYSRDGAESFLSHSGGDLSPVTSAQGGSRRNSLFKKLGWRK</sequence>
<organism evidence="2 3">
    <name type="scientific">Colletotrichum tanaceti</name>
    <dbReference type="NCBI Taxonomy" id="1306861"/>
    <lineage>
        <taxon>Eukaryota</taxon>
        <taxon>Fungi</taxon>
        <taxon>Dikarya</taxon>
        <taxon>Ascomycota</taxon>
        <taxon>Pezizomycotina</taxon>
        <taxon>Sordariomycetes</taxon>
        <taxon>Hypocreomycetidae</taxon>
        <taxon>Glomerellales</taxon>
        <taxon>Glomerellaceae</taxon>
        <taxon>Colletotrichum</taxon>
        <taxon>Colletotrichum destructivum species complex</taxon>
    </lineage>
</organism>
<feature type="compositionally biased region" description="Polar residues" evidence="1">
    <location>
        <begin position="9"/>
        <end position="26"/>
    </location>
</feature>
<dbReference type="EMBL" id="PJEX01000342">
    <property type="protein sequence ID" value="TKW51014.1"/>
    <property type="molecule type" value="Genomic_DNA"/>
</dbReference>
<dbReference type="Proteomes" id="UP000310108">
    <property type="component" value="Unassembled WGS sequence"/>
</dbReference>